<dbReference type="eggNOG" id="COG3209">
    <property type="taxonomic scope" value="Bacteria"/>
</dbReference>
<keyword evidence="3" id="KW-1185">Reference proteome</keyword>
<reference evidence="2 3" key="1">
    <citation type="journal article" date="2013" name="Genome Announc.">
        <title>Draft Genome Sequence of Cesiribacter andamanensis Strain AMV16T, Isolated from a Soil Sample from a Mud Volcano in the Andaman Islands, India.</title>
        <authorList>
            <person name="Shivaji S."/>
            <person name="Ara S."/>
            <person name="Begum Z."/>
            <person name="Srinivas T.N."/>
            <person name="Singh A."/>
            <person name="Kumar Pinnaka A."/>
        </authorList>
    </citation>
    <scope>NUCLEOTIDE SEQUENCE [LARGE SCALE GENOMIC DNA]</scope>
    <source>
        <strain evidence="2 3">AMV16</strain>
    </source>
</reference>
<dbReference type="PATRIC" id="fig|1279009.4.peg.694"/>
<accession>M7N694</accession>
<proteinExistence type="predicted"/>
<dbReference type="NCBIfam" id="TIGR03696">
    <property type="entry name" value="Rhs_assc_core"/>
    <property type="match status" value="1"/>
</dbReference>
<dbReference type="STRING" id="1279009.ADICEAN_00677"/>
<organism evidence="2 3">
    <name type="scientific">Cesiribacter andamanensis AMV16</name>
    <dbReference type="NCBI Taxonomy" id="1279009"/>
    <lineage>
        <taxon>Bacteria</taxon>
        <taxon>Pseudomonadati</taxon>
        <taxon>Bacteroidota</taxon>
        <taxon>Cytophagia</taxon>
        <taxon>Cytophagales</taxon>
        <taxon>Cesiribacteraceae</taxon>
        <taxon>Cesiribacter</taxon>
    </lineage>
</organism>
<dbReference type="PANTHER" id="PTHR32305:SF15">
    <property type="entry name" value="PROTEIN RHSA-RELATED"/>
    <property type="match status" value="1"/>
</dbReference>
<evidence type="ECO:0000259" key="1">
    <source>
        <dbReference type="Pfam" id="PF20041"/>
    </source>
</evidence>
<protein>
    <submittedName>
        <fullName evidence="2">RHS repeat-associated core domain protein</fullName>
    </submittedName>
</protein>
<sequence>MAISTQYFDGLGRPIQAVSRQASPLKQDIIQPMAYDALGRQPKQFLPYVQGALGEYRPNGLQEQWDFYQQPPVAVASSGYAFAEQLFEASPLDRVIKSAAPGESWRMDGDREVSFAWRSNTIATDGEIPIWQVNENSLLPQTNGTYRENQLYITTTTDEHRSQVLEYKDKLGLVVLKKVQLTDNPSPTSTEDYMWTFYVYDDFNRLRVVIQPEGVKQAQAASWNISEDLAKKFCFRYRYDGRGRMIEKWVPGADPVEMVYNKRDLLVLSRDGNQKEKKEWSFTKYDQLNRPVLTGIYKIDASRDDIQLQANADNIQVEVAEANTAHMGYSSNAFPRIMPNAASTNSYYLSVTYYDHYDLDRNGVEDEAIYHLSELSPEPEPASNNIGRVTASKVRVLGSADWLTTLSFYDSKGRPIQTQADNHLGGRDISTILYRNAVNDEVLLTKQEHTKEENSPALVSYTEFTYDHSGRLLDTYHQLGDSQQAAANSAAVQQQSAGAGAVSWAYHTGVEIDGSKITKTAAAGWGNAGASSTELLAANTPGWIEWKVAGTTQGYQMGLSINNANHNFSTGTFVIWVHEDGKARVYESNSFKGTFVNYSIGDSFKVERQGTTIRYYHNGNQFYQSLATSTEPLLVDITMRLQGSYVEAVQASFVNTPPPASTAGMATWTSHTGVLVEGRKITKTAPTGWGNAGASSEEQLGQNANGWIEWSISDGPREYQLGLSEQNPNHNFSTGTYTLWIHGDGKVRVYERGGFKFIRNTLFQTGDRFRIERQNGSITYYHNGILFYTSTETSTASLLVDIALNNQGTSVDGVKASFIEGVDEPIASSRILLSRNAYNELGELISKKLHSEDEDHLSFLQKIDYRYNIRGWLTSINDLEADAPNVDALFSMNLYYDRGFQENAFNGNIAGMKWKSANSTEVQAYGYLYDRANRIKGADYVAGSPGNWDTAADRFDVGNITYDLNGNILSLDRNGLVQQNGEQKIYDNMDRLGYRYSGNRLLNVTDAGSRDQGFKQASTTSADTYFYDANGNMERDLNKNINNIGYNHLNLPQEVVKEDGSKIVYTYDAAGIKLRQQVYDAAEHLLRQGDYIGGMVYENKQLQFMQHAEGRLVLAQASADVAPEYQYHLKDHLGNVRLTFTSRPQVDHYLATMETENAQEEESQFLNMHQSRAPVILALDHTHTNPRRALGHRPEVARLNGSKGVHKGPRKTLRVLPGDTIRAQVWAKYLDMQKNRGMSADAILMALSGAPGFSMATEAGGTRIIGENGASMLMRSPTDDSPPKAFLSWQFVADSKRPQDHDGGFKAVSRKAAIGRGNAAGHHELLEIEYIVTKAGYMNLELDLADGQSYSPETRDMEVYFDDFQVSHHHGLIIQEDSYYPFGLTFNSYQKEGGLENKYLYNGIEKQDDIAEEFYLAHYRSYDASLGRWMQTDPKASERESPYVGMGNNPILYSDFLGDTIRVRGSEEFVAQFNKDRAELEKTKAGKALFKYLDEHEKDVTITEAWSVVGVIKNFFSEGSGDADNLAETSTDIDHRPDGYHAKIEYSQADGVEVDGVKSKSYLTLNHELSHAKDILDGTYEKEVKANPSTAVEKSEIRAVQRTNEVRQEKGITPLRTKYTLRNKVINIPVGPKKK</sequence>
<dbReference type="EMBL" id="AODQ01000010">
    <property type="protein sequence ID" value="EMR04153.1"/>
    <property type="molecule type" value="Genomic_DNA"/>
</dbReference>
<evidence type="ECO:0000313" key="3">
    <source>
        <dbReference type="Proteomes" id="UP000011910"/>
    </source>
</evidence>
<comment type="caution">
    <text evidence="2">The sequence shown here is derived from an EMBL/GenBank/DDBJ whole genome shotgun (WGS) entry which is preliminary data.</text>
</comment>
<dbReference type="PANTHER" id="PTHR32305">
    <property type="match status" value="1"/>
</dbReference>
<dbReference type="Pfam" id="PF20041">
    <property type="entry name" value="DUF6443"/>
    <property type="match status" value="1"/>
</dbReference>
<dbReference type="InterPro" id="IPR028208">
    <property type="entry name" value="Effector_pro_NleD-like"/>
</dbReference>
<dbReference type="Pfam" id="PF14891">
    <property type="entry name" value="Peptidase_M91"/>
    <property type="match status" value="1"/>
</dbReference>
<dbReference type="InterPro" id="IPR022385">
    <property type="entry name" value="Rhs_assc_core"/>
</dbReference>
<dbReference type="Proteomes" id="UP000011910">
    <property type="component" value="Unassembled WGS sequence"/>
</dbReference>
<dbReference type="Gene3D" id="2.180.10.10">
    <property type="entry name" value="RHS repeat-associated core"/>
    <property type="match status" value="3"/>
</dbReference>
<evidence type="ECO:0000313" key="2">
    <source>
        <dbReference type="EMBL" id="EMR04153.1"/>
    </source>
</evidence>
<dbReference type="InterPro" id="IPR045619">
    <property type="entry name" value="DUF6443"/>
</dbReference>
<feature type="domain" description="DUF6443" evidence="1">
    <location>
        <begin position="3"/>
        <end position="115"/>
    </location>
</feature>
<name>M7N694_9BACT</name>
<gene>
    <name evidence="2" type="ORF">ADICEAN_00677</name>
</gene>
<dbReference type="InterPro" id="IPR050708">
    <property type="entry name" value="T6SS_VgrG/RHS"/>
</dbReference>